<feature type="domain" description="Cytochrome c" evidence="11">
    <location>
        <begin position="205"/>
        <end position="318"/>
    </location>
</feature>
<dbReference type="GO" id="GO:0020037">
    <property type="term" value="F:heme binding"/>
    <property type="evidence" value="ECO:0007669"/>
    <property type="project" value="InterPro"/>
</dbReference>
<evidence type="ECO:0000256" key="10">
    <source>
        <dbReference type="ARBA" id="ARBA00023004"/>
    </source>
</evidence>
<dbReference type="PROSITE" id="PS51007">
    <property type="entry name" value="CYTC"/>
    <property type="match status" value="2"/>
</dbReference>
<dbReference type="PIRSF" id="PIRSF000294">
    <property type="entry name" value="Cytochrome-c_peroxidase"/>
    <property type="match status" value="1"/>
</dbReference>
<evidence type="ECO:0000256" key="9">
    <source>
        <dbReference type="ARBA" id="ARBA00023002"/>
    </source>
</evidence>
<organism evidence="12">
    <name type="scientific">hydrothermal vent metagenome</name>
    <dbReference type="NCBI Taxonomy" id="652676"/>
    <lineage>
        <taxon>unclassified sequences</taxon>
        <taxon>metagenomes</taxon>
        <taxon>ecological metagenomes</taxon>
    </lineage>
</organism>
<keyword evidence="9 12" id="KW-0560">Oxidoreductase</keyword>
<keyword evidence="6" id="KW-0732">Signal</keyword>
<dbReference type="Pfam" id="PF00034">
    <property type="entry name" value="Cytochrom_C"/>
    <property type="match status" value="1"/>
</dbReference>
<evidence type="ECO:0000259" key="11">
    <source>
        <dbReference type="PROSITE" id="PS51007"/>
    </source>
</evidence>
<keyword evidence="2" id="KW-0813">Transport</keyword>
<dbReference type="InterPro" id="IPR051395">
    <property type="entry name" value="Cytochrome_c_Peroxidase/MauG"/>
</dbReference>
<dbReference type="InterPro" id="IPR004852">
    <property type="entry name" value="Di-haem_cyt_c_peroxidsae"/>
</dbReference>
<evidence type="ECO:0000256" key="1">
    <source>
        <dbReference type="ARBA" id="ARBA00004418"/>
    </source>
</evidence>
<evidence type="ECO:0000313" key="12">
    <source>
        <dbReference type="EMBL" id="VAX23781.1"/>
    </source>
</evidence>
<keyword evidence="8" id="KW-0249">Electron transport</keyword>
<dbReference type="Gene3D" id="1.10.760.10">
    <property type="entry name" value="Cytochrome c-like domain"/>
    <property type="match status" value="2"/>
</dbReference>
<gene>
    <name evidence="12" type="ORF">MNBD_NITROSPINAE03-166</name>
</gene>
<dbReference type="PANTHER" id="PTHR30600:SF7">
    <property type="entry name" value="CYTOCHROME C PEROXIDASE-RELATED"/>
    <property type="match status" value="1"/>
</dbReference>
<evidence type="ECO:0000256" key="2">
    <source>
        <dbReference type="ARBA" id="ARBA00022448"/>
    </source>
</evidence>
<dbReference type="GO" id="GO:0046872">
    <property type="term" value="F:metal ion binding"/>
    <property type="evidence" value="ECO:0007669"/>
    <property type="project" value="UniProtKB-KW"/>
</dbReference>
<dbReference type="Pfam" id="PF03150">
    <property type="entry name" value="CCP_MauG"/>
    <property type="match status" value="1"/>
</dbReference>
<feature type="domain" description="Cytochrome c" evidence="11">
    <location>
        <begin position="52"/>
        <end position="160"/>
    </location>
</feature>
<accession>A0A3B1CAV2</accession>
<keyword evidence="3 12" id="KW-0575">Peroxidase</keyword>
<dbReference type="GO" id="GO:0004130">
    <property type="term" value="F:cytochrome-c peroxidase activity"/>
    <property type="evidence" value="ECO:0007669"/>
    <property type="project" value="UniProtKB-EC"/>
</dbReference>
<keyword evidence="4" id="KW-0349">Heme</keyword>
<dbReference type="SUPFAM" id="SSF46626">
    <property type="entry name" value="Cytochrome c"/>
    <property type="match status" value="2"/>
</dbReference>
<dbReference type="GO" id="GO:0009055">
    <property type="term" value="F:electron transfer activity"/>
    <property type="evidence" value="ECO:0007669"/>
    <property type="project" value="InterPro"/>
</dbReference>
<dbReference type="EMBL" id="UOGB01000280">
    <property type="protein sequence ID" value="VAX23781.1"/>
    <property type="molecule type" value="Genomic_DNA"/>
</dbReference>
<keyword evidence="7" id="KW-0574">Periplasm</keyword>
<name>A0A3B1CAV2_9ZZZZ</name>
<reference evidence="12" key="1">
    <citation type="submission" date="2018-06" db="EMBL/GenBank/DDBJ databases">
        <authorList>
            <person name="Zhirakovskaya E."/>
        </authorList>
    </citation>
    <scope>NUCLEOTIDE SEQUENCE</scope>
</reference>
<comment type="subcellular location">
    <subcellularLocation>
        <location evidence="1">Periplasm</location>
    </subcellularLocation>
</comment>
<evidence type="ECO:0000256" key="5">
    <source>
        <dbReference type="ARBA" id="ARBA00022723"/>
    </source>
</evidence>
<evidence type="ECO:0000256" key="8">
    <source>
        <dbReference type="ARBA" id="ARBA00022982"/>
    </source>
</evidence>
<dbReference type="InterPro" id="IPR026259">
    <property type="entry name" value="MauG/Cytc_peroxidase"/>
</dbReference>
<dbReference type="InterPro" id="IPR009056">
    <property type="entry name" value="Cyt_c-like_dom"/>
</dbReference>
<evidence type="ECO:0000256" key="3">
    <source>
        <dbReference type="ARBA" id="ARBA00022559"/>
    </source>
</evidence>
<protein>
    <submittedName>
        <fullName evidence="12">Cytochrome c551 peroxidase</fullName>
        <ecNumber evidence="12">1.11.1.5</ecNumber>
    </submittedName>
</protein>
<sequence>MRNLTFVFCAALVLPLFAPALSSADLLDSAKDTFTALPDKPVFKKENAYNKTKIELGKMLFFETRLSKSNVFSCNSCHNLATGGVDQTSFSTGHKWATGGRNAPTVLNSSLQIAQFWDGRAKDVEAQAQGPILADVEMAATKELVLKRISSMPEYVALFKKAFPEQTEPLTYENIANAIGAFERTLLTPSRFDDFLKGDTKALDEKEKKGLALFMEIGCSNCHDGIGVGGGSYQPFGLLNQPKNLTDEGRYGVTKNEDDKYYFKVPLLRNIALTYPYFHDARTWNLKEAVRIMGWTQLDEKLTADQVSDIVSFLKSLTGRQPVVTIPILPPSRADTPQPDRN</sequence>
<evidence type="ECO:0000256" key="4">
    <source>
        <dbReference type="ARBA" id="ARBA00022617"/>
    </source>
</evidence>
<dbReference type="FunFam" id="1.10.760.10:FF:000004">
    <property type="entry name" value="Cytochrome c peroxidase"/>
    <property type="match status" value="1"/>
</dbReference>
<evidence type="ECO:0000256" key="6">
    <source>
        <dbReference type="ARBA" id="ARBA00022729"/>
    </source>
</evidence>
<dbReference type="PANTHER" id="PTHR30600">
    <property type="entry name" value="CYTOCHROME C PEROXIDASE-RELATED"/>
    <property type="match status" value="1"/>
</dbReference>
<dbReference type="AlphaFoldDB" id="A0A3B1CAV2"/>
<evidence type="ECO:0000256" key="7">
    <source>
        <dbReference type="ARBA" id="ARBA00022764"/>
    </source>
</evidence>
<proteinExistence type="predicted"/>
<keyword evidence="10" id="KW-0408">Iron</keyword>
<keyword evidence="5" id="KW-0479">Metal-binding</keyword>
<dbReference type="InterPro" id="IPR036909">
    <property type="entry name" value="Cyt_c-like_dom_sf"/>
</dbReference>
<dbReference type="EC" id="1.11.1.5" evidence="12"/>
<dbReference type="GO" id="GO:0042597">
    <property type="term" value="C:periplasmic space"/>
    <property type="evidence" value="ECO:0007669"/>
    <property type="project" value="UniProtKB-SubCell"/>
</dbReference>